<feature type="non-terminal residue" evidence="1">
    <location>
        <position position="1"/>
    </location>
</feature>
<organism evidence="1 2">
    <name type="scientific">Prorocentrum cordatum</name>
    <dbReference type="NCBI Taxonomy" id="2364126"/>
    <lineage>
        <taxon>Eukaryota</taxon>
        <taxon>Sar</taxon>
        <taxon>Alveolata</taxon>
        <taxon>Dinophyceae</taxon>
        <taxon>Prorocentrales</taxon>
        <taxon>Prorocentraceae</taxon>
        <taxon>Prorocentrum</taxon>
    </lineage>
</organism>
<sequence length="698" mass="73815">ALEEAAAVLADSSARSIRAALRDVVREAFKLNAAAALGARHGPAALAAFVRVFTRGRLAAADAALWGAAVLAPDNQGKRRPDRSWKFRPVGLMEAPVKFAEGIAVGKYPAAVRRRINPSALGLAPERAPMHIKTLRGWAAAMAAPAARAEPEAPGDPLVAALVDNAALTKIDLENACGRLQRAGAPRRVREVAAPPAKLLALQWKAGSTRIWIRVGDAWRCLEVWTGGVQGSFLIKLAFDIVIHAFLTGDVIAEQRRAPAGLPVTIGVADDWASATLRIVVDWQPALAAENQRLVPGRCAAFLPAVDSGLEPLSQRGAELCQLASRSFGGLKAAFWARRASVEADVLTVSAGLGRPLATHPDAPAAGRARGELESAGICVRLGRIAFTDKARLEYEAGPWAAHSPTEAVFDFCAEAGDIPGSFVSLLAASQDPEAEGRARGGRRWLAARAHRDPAALAATWPWRRSSAPRRAHMPAGGGLGAGAFSNGFTREGEAVLSDAAFVVVFRRRLLLDLPGAPTTRAFEYSRHAASGEEGQQGACGRPLDVAGYRALRCPVGPHRSWHHSEVARALAEWISSHGGHVDIARCVPELHRRRDGGVIEERLDLEWLVGHAAADAERRKRDRHGAAAWPFAAEAEGRLGAAAQQFIAASAAAARHVATLPGEPGGQQGADYARQLASRVSGALVARLADLLLAAMP</sequence>
<evidence type="ECO:0000313" key="1">
    <source>
        <dbReference type="EMBL" id="CAK0872425.1"/>
    </source>
</evidence>
<protein>
    <recommendedName>
        <fullName evidence="3">RNA-dependent RNA polymerase</fullName>
    </recommendedName>
</protein>
<dbReference type="Proteomes" id="UP001189429">
    <property type="component" value="Unassembled WGS sequence"/>
</dbReference>
<accession>A0ABN9VHW8</accession>
<evidence type="ECO:0000313" key="2">
    <source>
        <dbReference type="Proteomes" id="UP001189429"/>
    </source>
</evidence>
<dbReference type="EMBL" id="CAUYUJ010017170">
    <property type="protein sequence ID" value="CAK0872425.1"/>
    <property type="molecule type" value="Genomic_DNA"/>
</dbReference>
<comment type="caution">
    <text evidence="1">The sequence shown here is derived from an EMBL/GenBank/DDBJ whole genome shotgun (WGS) entry which is preliminary data.</text>
</comment>
<proteinExistence type="predicted"/>
<feature type="non-terminal residue" evidence="1">
    <location>
        <position position="698"/>
    </location>
</feature>
<keyword evidence="2" id="KW-1185">Reference proteome</keyword>
<evidence type="ECO:0008006" key="3">
    <source>
        <dbReference type="Google" id="ProtNLM"/>
    </source>
</evidence>
<reference evidence="1" key="1">
    <citation type="submission" date="2023-10" db="EMBL/GenBank/DDBJ databases">
        <authorList>
            <person name="Chen Y."/>
            <person name="Shah S."/>
            <person name="Dougan E. K."/>
            <person name="Thang M."/>
            <person name="Chan C."/>
        </authorList>
    </citation>
    <scope>NUCLEOTIDE SEQUENCE [LARGE SCALE GENOMIC DNA]</scope>
</reference>
<gene>
    <name evidence="1" type="ORF">PCOR1329_LOCUS57901</name>
</gene>
<name>A0ABN9VHW8_9DINO</name>